<keyword evidence="2" id="KW-1185">Reference proteome</keyword>
<dbReference type="InterPro" id="IPR011718">
    <property type="entry name" value="GshA"/>
</dbReference>
<evidence type="ECO:0000313" key="2">
    <source>
        <dbReference type="Proteomes" id="UP000199561"/>
    </source>
</evidence>
<accession>A0A1I4L3S3</accession>
<dbReference type="NCBIfam" id="TIGR02049">
    <property type="entry name" value="gshA_ferroox"/>
    <property type="match status" value="1"/>
</dbReference>
<dbReference type="InterPro" id="IPR042520">
    <property type="entry name" value="GshA_N"/>
</dbReference>
<evidence type="ECO:0000313" key="1">
    <source>
        <dbReference type="EMBL" id="SFL85571.1"/>
    </source>
</evidence>
<proteinExistence type="predicted"/>
<dbReference type="SUPFAM" id="SSF56059">
    <property type="entry name" value="Glutathione synthetase ATP-binding domain-like"/>
    <property type="match status" value="1"/>
</dbReference>
<reference evidence="1 2" key="1">
    <citation type="submission" date="2016-10" db="EMBL/GenBank/DDBJ databases">
        <authorList>
            <person name="de Groot N.N."/>
        </authorList>
    </citation>
    <scope>NUCLEOTIDE SEQUENCE [LARGE SCALE GENOMIC DNA]</scope>
    <source>
        <strain evidence="1 2">Nm146</strain>
    </source>
</reference>
<dbReference type="Pfam" id="PF08886">
    <property type="entry name" value="GshA"/>
    <property type="match status" value="1"/>
</dbReference>
<dbReference type="RefSeq" id="WP_090665753.1">
    <property type="nucleotide sequence ID" value="NZ_FOUF01000001.1"/>
</dbReference>
<dbReference type="STRING" id="52442.SAMN05421880_101159"/>
<dbReference type="EMBL" id="FOUF01000001">
    <property type="protein sequence ID" value="SFL85571.1"/>
    <property type="molecule type" value="Genomic_DNA"/>
</dbReference>
<sequence>MPPVPHLTTALSGPILELEKRILEAMPTIEHWFRGKWQSHTVPFYCSVDLRNSGFKLAPVDTNLFPGGFNNLNQEFLPLCVQAMMAAVEKICPDAHSILLVPENHTRNTFYFQNIAVLQGIMRHAGMNVRVGSLLPDITSATTIHLPGGNSLILEPIRRKNNRLSVENFDPCAVLLNNDLSGGIPEILKDLEQIVIPPLHAGWSTRRKSQHFFAYDSVAQEFAELIKIDPWLINPYFSSCGKIDFHEKKGEDCVAAAVDEILKELKEKYKQYGVHEKPFVIVKADSGTYGMGIMTVKDSEEVYKLNRKQRNKMAIVKEGLSVSHVLVQEGVYTFESINQAVAEPVVYMIDRYVVGGFYRVHTGRGMDENLNAPGMHFVPLAFDSSCVLPDHEALPDAAPNRFYAYGVVARLALLAAALELDRSSPRSS</sequence>
<dbReference type="Gene3D" id="3.40.50.11280">
    <property type="entry name" value="Glutamate-cysteine ligase, N-terminal domain"/>
    <property type="match status" value="1"/>
</dbReference>
<dbReference type="AlphaFoldDB" id="A0A1I4L3S3"/>
<dbReference type="GO" id="GO:0016874">
    <property type="term" value="F:ligase activity"/>
    <property type="evidence" value="ECO:0007669"/>
    <property type="project" value="UniProtKB-KW"/>
</dbReference>
<keyword evidence="1" id="KW-0436">Ligase</keyword>
<name>A0A1I4L3S3_9PROT</name>
<organism evidence="1 2">
    <name type="scientific">Nitrosomonas nitrosa</name>
    <dbReference type="NCBI Taxonomy" id="52442"/>
    <lineage>
        <taxon>Bacteria</taxon>
        <taxon>Pseudomonadati</taxon>
        <taxon>Pseudomonadota</taxon>
        <taxon>Betaproteobacteria</taxon>
        <taxon>Nitrosomonadales</taxon>
        <taxon>Nitrosomonadaceae</taxon>
        <taxon>Nitrosomonas</taxon>
    </lineage>
</organism>
<gene>
    <name evidence="1" type="ORF">SAMN05421880_101159</name>
</gene>
<protein>
    <submittedName>
        <fullName evidence="1">Glutamate--cysteine ligase</fullName>
    </submittedName>
</protein>
<dbReference type="Proteomes" id="UP000199561">
    <property type="component" value="Unassembled WGS sequence"/>
</dbReference>